<feature type="transmembrane region" description="Helical" evidence="1">
    <location>
        <begin position="158"/>
        <end position="181"/>
    </location>
</feature>
<dbReference type="Proteomes" id="UP000295281">
    <property type="component" value="Unassembled WGS sequence"/>
</dbReference>
<dbReference type="GO" id="GO:0005886">
    <property type="term" value="C:plasma membrane"/>
    <property type="evidence" value="ECO:0007669"/>
    <property type="project" value="UniProtKB-SubCell"/>
</dbReference>
<evidence type="ECO:0000313" key="2">
    <source>
        <dbReference type="EMBL" id="TDQ52380.1"/>
    </source>
</evidence>
<organism evidence="2 3">
    <name type="scientific">Actinorugispora endophytica</name>
    <dbReference type="NCBI Taxonomy" id="1605990"/>
    <lineage>
        <taxon>Bacteria</taxon>
        <taxon>Bacillati</taxon>
        <taxon>Actinomycetota</taxon>
        <taxon>Actinomycetes</taxon>
        <taxon>Streptosporangiales</taxon>
        <taxon>Nocardiopsidaceae</taxon>
        <taxon>Actinorugispora</taxon>
    </lineage>
</organism>
<feature type="transmembrane region" description="Helical" evidence="1">
    <location>
        <begin position="79"/>
        <end position="99"/>
    </location>
</feature>
<dbReference type="AlphaFoldDB" id="A0A4R6UY00"/>
<comment type="caution">
    <text evidence="2">The sequence shown here is derived from an EMBL/GenBank/DDBJ whole genome shotgun (WGS) entry which is preliminary data.</text>
</comment>
<keyword evidence="3" id="KW-1185">Reference proteome</keyword>
<dbReference type="EMBL" id="SNYN01000006">
    <property type="protein sequence ID" value="TDQ52380.1"/>
    <property type="molecule type" value="Genomic_DNA"/>
</dbReference>
<dbReference type="GO" id="GO:0140359">
    <property type="term" value="F:ABC-type transporter activity"/>
    <property type="evidence" value="ECO:0007669"/>
    <property type="project" value="InterPro"/>
</dbReference>
<keyword evidence="1" id="KW-0812">Transmembrane</keyword>
<dbReference type="PANTHER" id="PTHR37305">
    <property type="entry name" value="INTEGRAL MEMBRANE PROTEIN-RELATED"/>
    <property type="match status" value="1"/>
</dbReference>
<gene>
    <name evidence="2" type="ORF">EV190_10617</name>
</gene>
<feature type="transmembrane region" description="Helical" evidence="1">
    <location>
        <begin position="188"/>
        <end position="207"/>
    </location>
</feature>
<keyword evidence="1" id="KW-0472">Membrane</keyword>
<reference evidence="2 3" key="1">
    <citation type="submission" date="2019-03" db="EMBL/GenBank/DDBJ databases">
        <title>Genomic Encyclopedia of Type Strains, Phase IV (KMG-IV): sequencing the most valuable type-strain genomes for metagenomic binning, comparative biology and taxonomic classification.</title>
        <authorList>
            <person name="Goeker M."/>
        </authorList>
    </citation>
    <scope>NUCLEOTIDE SEQUENCE [LARGE SCALE GENOMIC DNA]</scope>
    <source>
        <strain evidence="2 3">DSM 46770</strain>
    </source>
</reference>
<dbReference type="PANTHER" id="PTHR37305:SF1">
    <property type="entry name" value="MEMBRANE PROTEIN"/>
    <property type="match status" value="1"/>
</dbReference>
<name>A0A4R6UY00_9ACTN</name>
<proteinExistence type="predicted"/>
<protein>
    <submittedName>
        <fullName evidence="2">ABC-2 family transporter</fullName>
    </submittedName>
</protein>
<dbReference type="OrthoDB" id="5188656at2"/>
<feature type="transmembrane region" description="Helical" evidence="1">
    <location>
        <begin position="238"/>
        <end position="258"/>
    </location>
</feature>
<keyword evidence="1" id="KW-1133">Transmembrane helix</keyword>
<accession>A0A4R6UY00</accession>
<evidence type="ECO:0000256" key="1">
    <source>
        <dbReference type="SAM" id="Phobius"/>
    </source>
</evidence>
<sequence length="263" mass="26607">MRTMTETMTRPAARRSGGGLAGALAAEWTKLWGLRSTWVCLAATLLLGLATSVLGAESIQISGGADEVDAHTLASLAIMLPQFILIALASLAVTGEYATGAIRTTLTAVPRRGTALAAKAVVIGAVSLATGVLTGLLSLAATAWYFGDSLEVTAEGLLYGLLGPGLYLALLSLFVLGLGAVVRSTAGALTGAIGLLVGLPLIAQIVGNETLLRIVDHTPNPQGQLLTSGGDVPHSPQFAALLMAAWAVAGLAAGYAVLRGRDA</sequence>
<evidence type="ECO:0000313" key="3">
    <source>
        <dbReference type="Proteomes" id="UP000295281"/>
    </source>
</evidence>
<feature type="transmembrane region" description="Helical" evidence="1">
    <location>
        <begin position="120"/>
        <end position="146"/>
    </location>
</feature>